<dbReference type="PANTHER" id="PTHR23310">
    <property type="entry name" value="ACYL-COA-BINDING PROTEIN, ACBP"/>
    <property type="match status" value="1"/>
</dbReference>
<sequence>MPKNNTEKDLDTLYQEAFDKISKLKKGVAPDVMLRFYAYYKQANYGNNFTFNSGSNLISGFKFNAWMQLNGMSSEDAKREYIALANTILTDKNQTK</sequence>
<proteinExistence type="predicted"/>
<dbReference type="Gene3D" id="1.20.80.10">
    <property type="match status" value="1"/>
</dbReference>
<dbReference type="InterPro" id="IPR014352">
    <property type="entry name" value="FERM/acyl-CoA-bd_prot_sf"/>
</dbReference>
<evidence type="ECO:0000256" key="1">
    <source>
        <dbReference type="ARBA" id="ARBA00023121"/>
    </source>
</evidence>
<dbReference type="PROSITE" id="PS51228">
    <property type="entry name" value="ACB_2"/>
    <property type="match status" value="1"/>
</dbReference>
<evidence type="ECO:0000313" key="4">
    <source>
        <dbReference type="Proteomes" id="UP000237608"/>
    </source>
</evidence>
<dbReference type="GO" id="GO:0006631">
    <property type="term" value="P:fatty acid metabolic process"/>
    <property type="evidence" value="ECO:0007669"/>
    <property type="project" value="TreeGrafter"/>
</dbReference>
<evidence type="ECO:0000313" key="3">
    <source>
        <dbReference type="EMBL" id="PQJ73858.1"/>
    </source>
</evidence>
<dbReference type="AlphaFoldDB" id="A0A2S7W8A4"/>
<organism evidence="3 4">
    <name type="scientific">Polaribacter gangjinensis</name>
    <dbReference type="NCBI Taxonomy" id="574710"/>
    <lineage>
        <taxon>Bacteria</taxon>
        <taxon>Pseudomonadati</taxon>
        <taxon>Bacteroidota</taxon>
        <taxon>Flavobacteriia</taxon>
        <taxon>Flavobacteriales</taxon>
        <taxon>Flavobacteriaceae</taxon>
    </lineage>
</organism>
<dbReference type="Proteomes" id="UP000237608">
    <property type="component" value="Unassembled WGS sequence"/>
</dbReference>
<dbReference type="EMBL" id="MSCL01000001">
    <property type="protein sequence ID" value="PQJ73858.1"/>
    <property type="molecule type" value="Genomic_DNA"/>
</dbReference>
<dbReference type="InterPro" id="IPR035984">
    <property type="entry name" value="Acyl-CoA-binding_sf"/>
</dbReference>
<dbReference type="SUPFAM" id="SSF47027">
    <property type="entry name" value="Acyl-CoA binding protein"/>
    <property type="match status" value="1"/>
</dbReference>
<dbReference type="PANTHER" id="PTHR23310:SF62">
    <property type="entry name" value="ACYL-COA BINDING PROTEIN 1, ISOFORM A"/>
    <property type="match status" value="1"/>
</dbReference>
<feature type="domain" description="ACB" evidence="2">
    <location>
        <begin position="10"/>
        <end position="94"/>
    </location>
</feature>
<name>A0A2S7W8A4_9FLAO</name>
<protein>
    <submittedName>
        <fullName evidence="3">Phosphatidylserine decarboxylase</fullName>
    </submittedName>
</protein>
<dbReference type="Pfam" id="PF00887">
    <property type="entry name" value="ACBP"/>
    <property type="match status" value="1"/>
</dbReference>
<reference evidence="3 4" key="1">
    <citation type="submission" date="2016-12" db="EMBL/GenBank/DDBJ databases">
        <title>Trade-off between light-utilization and light-protection in marine flavobacteria.</title>
        <authorList>
            <person name="Kumagai Y."/>
            <person name="Yoshizawa S."/>
            <person name="Kogure K."/>
            <person name="Iwasaki W."/>
        </authorList>
    </citation>
    <scope>NUCLEOTIDE SEQUENCE [LARGE SCALE GENOMIC DNA]</scope>
    <source>
        <strain evidence="3 4">KCTC 22729</strain>
    </source>
</reference>
<dbReference type="OrthoDB" id="981216at2"/>
<evidence type="ECO:0000259" key="2">
    <source>
        <dbReference type="PROSITE" id="PS51228"/>
    </source>
</evidence>
<accession>A0A2S7W8A4</accession>
<dbReference type="InterPro" id="IPR000582">
    <property type="entry name" value="Acyl-CoA-binding_protein"/>
</dbReference>
<comment type="caution">
    <text evidence="3">The sequence shown here is derived from an EMBL/GenBank/DDBJ whole genome shotgun (WGS) entry which is preliminary data.</text>
</comment>
<dbReference type="RefSeq" id="WP_105045014.1">
    <property type="nucleotide sequence ID" value="NZ_CP150662.1"/>
</dbReference>
<keyword evidence="4" id="KW-1185">Reference proteome</keyword>
<keyword evidence="1" id="KW-0446">Lipid-binding</keyword>
<dbReference type="PRINTS" id="PR00689">
    <property type="entry name" value="ACOABINDINGP"/>
</dbReference>
<gene>
    <name evidence="3" type="ORF">BTO13_00560</name>
</gene>
<dbReference type="GO" id="GO:0000062">
    <property type="term" value="F:fatty-acyl-CoA binding"/>
    <property type="evidence" value="ECO:0007669"/>
    <property type="project" value="InterPro"/>
</dbReference>